<evidence type="ECO:0000313" key="2">
    <source>
        <dbReference type="EMBL" id="MFD2216057.1"/>
    </source>
</evidence>
<evidence type="ECO:0000259" key="1">
    <source>
        <dbReference type="PROSITE" id="PS50965"/>
    </source>
</evidence>
<dbReference type="EMBL" id="JBHUIK010000005">
    <property type="protein sequence ID" value="MFD2216057.1"/>
    <property type="molecule type" value="Genomic_DNA"/>
</dbReference>
<sequence>MIIKDRQEPIELKLLRILYTRMELTEKEKFRYLNLQKGFEGEVAFDRTAESILERYIINDLLLEVNNSYVQIDSLIISQDVIHLLDIKNYEGDCYLEGDKLYSVTTNREYKNPIIQLKRSATLLRQLLQTLKLNFLVEPSVIFINPEFTLYQAPMDQPIILPTQVQSFISSFNNTPSKLNDHHKKLSQTLLSLHQTKNPYTNPPEYNFDQIQKGIYCNSCYSYLVFRNNSSYLCKNCGEQESIRAAILRNIDEFELLFPEKRITTQSIYEWCNTDISRKTIMRVLKEHYTMNSKAKGTFYK</sequence>
<dbReference type="Proteomes" id="UP001597318">
    <property type="component" value="Unassembled WGS sequence"/>
</dbReference>
<keyword evidence="3" id="KW-1185">Reference proteome</keyword>
<dbReference type="InterPro" id="IPR011528">
    <property type="entry name" value="NERD"/>
</dbReference>
<dbReference type="Pfam" id="PF08378">
    <property type="entry name" value="NERD"/>
    <property type="match status" value="1"/>
</dbReference>
<comment type="caution">
    <text evidence="2">The sequence shown here is derived from an EMBL/GenBank/DDBJ whole genome shotgun (WGS) entry which is preliminary data.</text>
</comment>
<proteinExistence type="predicted"/>
<accession>A0ABW5C1L6</accession>
<dbReference type="PROSITE" id="PS50965">
    <property type="entry name" value="NERD"/>
    <property type="match status" value="1"/>
</dbReference>
<gene>
    <name evidence="2" type="ORF">ACFSKK_20420</name>
</gene>
<protein>
    <submittedName>
        <fullName evidence="2">Nuclease-related domain-containing protein</fullName>
    </submittedName>
</protein>
<name>A0ABW5C1L6_9BACI</name>
<evidence type="ECO:0000313" key="3">
    <source>
        <dbReference type="Proteomes" id="UP001597318"/>
    </source>
</evidence>
<dbReference type="RefSeq" id="WP_247345920.1">
    <property type="nucleotide sequence ID" value="NZ_CP095550.1"/>
</dbReference>
<reference evidence="3" key="1">
    <citation type="journal article" date="2019" name="Int. J. Syst. Evol. Microbiol.">
        <title>The Global Catalogue of Microorganisms (GCM) 10K type strain sequencing project: providing services to taxonomists for standard genome sequencing and annotation.</title>
        <authorList>
            <consortium name="The Broad Institute Genomics Platform"/>
            <consortium name="The Broad Institute Genome Sequencing Center for Infectious Disease"/>
            <person name="Wu L."/>
            <person name="Ma J."/>
        </authorList>
    </citation>
    <scope>NUCLEOTIDE SEQUENCE [LARGE SCALE GENOMIC DNA]</scope>
    <source>
        <strain evidence="3">CGMCC 1.15474</strain>
    </source>
</reference>
<organism evidence="2 3">
    <name type="scientific">Metabacillus endolithicus</name>
    <dbReference type="NCBI Taxonomy" id="1535204"/>
    <lineage>
        <taxon>Bacteria</taxon>
        <taxon>Bacillati</taxon>
        <taxon>Bacillota</taxon>
        <taxon>Bacilli</taxon>
        <taxon>Bacillales</taxon>
        <taxon>Bacillaceae</taxon>
        <taxon>Metabacillus</taxon>
    </lineage>
</organism>
<feature type="domain" description="NERD" evidence="1">
    <location>
        <begin position="37"/>
        <end position="147"/>
    </location>
</feature>